<evidence type="ECO:0000256" key="2">
    <source>
        <dbReference type="SAM" id="Phobius"/>
    </source>
</evidence>
<dbReference type="GO" id="GO:0003677">
    <property type="term" value="F:DNA binding"/>
    <property type="evidence" value="ECO:0007669"/>
    <property type="project" value="UniProtKB-KW"/>
</dbReference>
<dbReference type="PANTHER" id="PTHR35617:SF3">
    <property type="entry name" value="CORE-BINDING (CB) DOMAIN-CONTAINING PROTEIN"/>
    <property type="match status" value="1"/>
</dbReference>
<evidence type="ECO:0008006" key="5">
    <source>
        <dbReference type="Google" id="ProtNLM"/>
    </source>
</evidence>
<proteinExistence type="predicted"/>
<feature type="transmembrane region" description="Helical" evidence="2">
    <location>
        <begin position="16"/>
        <end position="35"/>
    </location>
</feature>
<keyword evidence="2" id="KW-0472">Membrane</keyword>
<keyword evidence="2" id="KW-1133">Transmembrane helix</keyword>
<dbReference type="CDD" id="cd09275">
    <property type="entry name" value="RNase_HI_RT_DIRS1"/>
    <property type="match status" value="1"/>
</dbReference>
<evidence type="ECO:0000313" key="4">
    <source>
        <dbReference type="Proteomes" id="UP000053097"/>
    </source>
</evidence>
<evidence type="ECO:0000313" key="3">
    <source>
        <dbReference type="EMBL" id="EZA60888.1"/>
    </source>
</evidence>
<dbReference type="AlphaFoldDB" id="A0A026WYG8"/>
<dbReference type="Gene3D" id="1.10.150.130">
    <property type="match status" value="1"/>
</dbReference>
<dbReference type="Proteomes" id="UP000053097">
    <property type="component" value="Unassembled WGS sequence"/>
</dbReference>
<gene>
    <name evidence="3" type="ORF">X777_13090</name>
</gene>
<sequence length="403" mass="45629">MMQDMSERSRCPIEDFARMIGSLISVCPAVLYGLLYTKRFEREKFLALQSHPEDYKAQMSIPRYLKDDFDWWIKVFSDTRQHNLIRSNVYACEIFSDASLTGWGASSAFYALKCFASTLRDCNILLRLDNTTALAYINKFGSDSSSGMEYPFPGSSEVIRQAFGAQTVPSAALEVMIASLAPSTIKQYTRPLRTWWTFCQTHGISPYAPDIARVLEFLSQELRHSNSYSTLNTARSAISLISSTEIGNHPLVKRFCKGASYLKPPKPRYDFIWDPAPVIANLATMFPYTSISLPAITKKLVLLLALESGQRAQTLAYIKISQLSFSRDKLLIRIPDRIKTSGPGRAQPVLSFSRFLHRPELCIITLLEHYLDLTKELRPANCDSLFLSYVKPHKSVEVQTISR</sequence>
<keyword evidence="2" id="KW-0812">Transmembrane</keyword>
<protein>
    <recommendedName>
        <fullName evidence="5">Tyr recombinase domain-containing protein</fullName>
    </recommendedName>
</protein>
<accession>A0A026WYG8</accession>
<keyword evidence="4" id="KW-1185">Reference proteome</keyword>
<name>A0A026WYG8_OOCBI</name>
<dbReference type="PANTHER" id="PTHR35617">
    <property type="entry name" value="PHAGE_INTEGRASE DOMAIN-CONTAINING PROTEIN"/>
    <property type="match status" value="1"/>
</dbReference>
<dbReference type="SUPFAM" id="SSF47823">
    <property type="entry name" value="lambda integrase-like, N-terminal domain"/>
    <property type="match status" value="1"/>
</dbReference>
<dbReference type="InterPro" id="IPR010998">
    <property type="entry name" value="Integrase_recombinase_N"/>
</dbReference>
<dbReference type="EMBL" id="KK107064">
    <property type="protein sequence ID" value="EZA60888.1"/>
    <property type="molecule type" value="Genomic_DNA"/>
</dbReference>
<dbReference type="OrthoDB" id="7699712at2759"/>
<keyword evidence="1" id="KW-0238">DNA-binding</keyword>
<reference evidence="3 4" key="1">
    <citation type="journal article" date="2014" name="Curr. Biol.">
        <title>The genome of the clonal raider ant Cerapachys biroi.</title>
        <authorList>
            <person name="Oxley P.R."/>
            <person name="Ji L."/>
            <person name="Fetter-Pruneda I."/>
            <person name="McKenzie S.K."/>
            <person name="Li C."/>
            <person name="Hu H."/>
            <person name="Zhang G."/>
            <person name="Kronauer D.J."/>
        </authorList>
    </citation>
    <scope>NUCLEOTIDE SEQUENCE [LARGE SCALE GENOMIC DNA]</scope>
</reference>
<organism evidence="3 4">
    <name type="scientific">Ooceraea biroi</name>
    <name type="common">Clonal raider ant</name>
    <name type="synonym">Cerapachys biroi</name>
    <dbReference type="NCBI Taxonomy" id="2015173"/>
    <lineage>
        <taxon>Eukaryota</taxon>
        <taxon>Metazoa</taxon>
        <taxon>Ecdysozoa</taxon>
        <taxon>Arthropoda</taxon>
        <taxon>Hexapoda</taxon>
        <taxon>Insecta</taxon>
        <taxon>Pterygota</taxon>
        <taxon>Neoptera</taxon>
        <taxon>Endopterygota</taxon>
        <taxon>Hymenoptera</taxon>
        <taxon>Apocrita</taxon>
        <taxon>Aculeata</taxon>
        <taxon>Formicoidea</taxon>
        <taxon>Formicidae</taxon>
        <taxon>Dorylinae</taxon>
        <taxon>Ooceraea</taxon>
    </lineage>
</organism>
<evidence type="ECO:0000256" key="1">
    <source>
        <dbReference type="ARBA" id="ARBA00023125"/>
    </source>
</evidence>